<dbReference type="InterPro" id="IPR056866">
    <property type="entry name" value="Znf_WRKY19"/>
</dbReference>
<dbReference type="OrthoDB" id="77038at2759"/>
<feature type="region of interest" description="Disordered" evidence="1">
    <location>
        <begin position="1"/>
        <end position="23"/>
    </location>
</feature>
<evidence type="ECO:0000313" key="3">
    <source>
        <dbReference type="EMBL" id="TVU30231.1"/>
    </source>
</evidence>
<evidence type="ECO:0000259" key="2">
    <source>
        <dbReference type="Pfam" id="PF24906"/>
    </source>
</evidence>
<gene>
    <name evidence="3" type="ORF">EJB05_21841</name>
</gene>
<evidence type="ECO:0000313" key="4">
    <source>
        <dbReference type="Proteomes" id="UP000324897"/>
    </source>
</evidence>
<organism evidence="3 4">
    <name type="scientific">Eragrostis curvula</name>
    <name type="common">weeping love grass</name>
    <dbReference type="NCBI Taxonomy" id="38414"/>
    <lineage>
        <taxon>Eukaryota</taxon>
        <taxon>Viridiplantae</taxon>
        <taxon>Streptophyta</taxon>
        <taxon>Embryophyta</taxon>
        <taxon>Tracheophyta</taxon>
        <taxon>Spermatophyta</taxon>
        <taxon>Magnoliopsida</taxon>
        <taxon>Liliopsida</taxon>
        <taxon>Poales</taxon>
        <taxon>Poaceae</taxon>
        <taxon>PACMAD clade</taxon>
        <taxon>Chloridoideae</taxon>
        <taxon>Eragrostideae</taxon>
        <taxon>Eragrostidinae</taxon>
        <taxon>Eragrostis</taxon>
    </lineage>
</organism>
<reference evidence="3 4" key="1">
    <citation type="journal article" date="2019" name="Sci. Rep.">
        <title>A high-quality genome of Eragrostis curvula grass provides insights into Poaceae evolution and supports new strategies to enhance forage quality.</title>
        <authorList>
            <person name="Carballo J."/>
            <person name="Santos B.A.C.M."/>
            <person name="Zappacosta D."/>
            <person name="Garbus I."/>
            <person name="Selva J.P."/>
            <person name="Gallo C.A."/>
            <person name="Diaz A."/>
            <person name="Albertini E."/>
            <person name="Caccamo M."/>
            <person name="Echenique V."/>
        </authorList>
    </citation>
    <scope>NUCLEOTIDE SEQUENCE [LARGE SCALE GENOMIC DNA]</scope>
    <source>
        <strain evidence="4">cv. Victoria</strain>
        <tissue evidence="3">Leaf</tissue>
    </source>
</reference>
<sequence length="539" mass="58235">ARLGYPSKAAASRSNQRGRQAPSSPLSPIFYAASACNLQPSESIPISPCCTKILLPPIEIASAFSPLPSPLLAHPLLRQPRPRRRRRPPSLRPAVLPARHVVYVAGYKKTLYLASMSSQASKTGLELTIQTPAFGYNQKQVECSNEPLITRNIGTSLPPSHGFSMSQTCYQAGNQEQKEQPVSMIGHGHAPRQGVYVWEPCLDRGKHAAFMGHDHMVRIKMHMSEDTRADRKCCQEPGCKEIVDGRVMYCKIHSGLMTGQQLNHLQSGQENSGLLMASVKGGQFNETVSSTVTCSEKEAHVKYEGNDRYKLKDSSGNTQSETAQYVFSGAGMPCKHENCNKQAQENAVYCKLHGGVSKGCMVRGCTRGAHGGTPLCIGHGGGKRCIIPGCPNAACGQGRSDRCVRHGGGKRCKFDGCVKGAQGNTDYCIRHGGGRRCKFEGCTKSAQGRTDFCIKHGGGSRCKFQGCGTSAKWGTDFCSVHKKSLSGEDAIPEALPVSSEKRRRAKKPKKAVQPSGVPQEKATTAAIAGSSTHNWVFFE</sequence>
<dbReference type="Gramene" id="TVU30231">
    <property type="protein sequence ID" value="TVU30231"/>
    <property type="gene ID" value="EJB05_21841"/>
</dbReference>
<feature type="non-terminal residue" evidence="3">
    <location>
        <position position="1"/>
    </location>
</feature>
<keyword evidence="4" id="KW-1185">Reference proteome</keyword>
<dbReference type="AlphaFoldDB" id="A0A5J9V4C4"/>
<dbReference type="Pfam" id="PF24906">
    <property type="entry name" value="Zf_WRKY19"/>
    <property type="match status" value="2"/>
</dbReference>
<feature type="compositionally biased region" description="Basic residues" evidence="1">
    <location>
        <begin position="501"/>
        <end position="510"/>
    </location>
</feature>
<feature type="domain" description="WRKY19-like zinc finger" evidence="2">
    <location>
        <begin position="409"/>
        <end position="433"/>
    </location>
</feature>
<feature type="domain" description="WRKY19-like zinc finger" evidence="2">
    <location>
        <begin position="434"/>
        <end position="458"/>
    </location>
</feature>
<protein>
    <recommendedName>
        <fullName evidence="2">WRKY19-like zinc finger domain-containing protein</fullName>
    </recommendedName>
</protein>
<evidence type="ECO:0000256" key="1">
    <source>
        <dbReference type="SAM" id="MobiDB-lite"/>
    </source>
</evidence>
<proteinExistence type="predicted"/>
<dbReference type="Proteomes" id="UP000324897">
    <property type="component" value="Chromosome 1"/>
</dbReference>
<comment type="caution">
    <text evidence="3">The sequence shown here is derived from an EMBL/GenBank/DDBJ whole genome shotgun (WGS) entry which is preliminary data.</text>
</comment>
<dbReference type="PANTHER" id="PTHR31827:SF35">
    <property type="entry name" value="LORICRIN-RELATED"/>
    <property type="match status" value="1"/>
</dbReference>
<feature type="region of interest" description="Disordered" evidence="1">
    <location>
        <begin position="498"/>
        <end position="523"/>
    </location>
</feature>
<dbReference type="EMBL" id="RWGY01000011">
    <property type="protein sequence ID" value="TVU30231.1"/>
    <property type="molecule type" value="Genomic_DNA"/>
</dbReference>
<feature type="compositionally biased region" description="Polar residues" evidence="1">
    <location>
        <begin position="12"/>
        <end position="23"/>
    </location>
</feature>
<accession>A0A5J9V4C4</accession>
<dbReference type="PANTHER" id="PTHR31827">
    <property type="entry name" value="EMB|CAB89363.1"/>
    <property type="match status" value="1"/>
</dbReference>
<name>A0A5J9V4C4_9POAL</name>